<dbReference type="Pfam" id="PF26325">
    <property type="entry name" value="YhjD"/>
    <property type="match status" value="1"/>
</dbReference>
<organism evidence="1 2">
    <name type="scientific">Paenibacillus provencensis</name>
    <dbReference type="NCBI Taxonomy" id="441151"/>
    <lineage>
        <taxon>Bacteria</taxon>
        <taxon>Bacillati</taxon>
        <taxon>Bacillota</taxon>
        <taxon>Bacilli</taxon>
        <taxon>Bacillales</taxon>
        <taxon>Paenibacillaceae</taxon>
        <taxon>Paenibacillus</taxon>
    </lineage>
</organism>
<dbReference type="InterPro" id="IPR058600">
    <property type="entry name" value="YhjD-like"/>
</dbReference>
<evidence type="ECO:0000313" key="1">
    <source>
        <dbReference type="EMBL" id="MFD1130728.1"/>
    </source>
</evidence>
<dbReference type="Proteomes" id="UP001597169">
    <property type="component" value="Unassembled WGS sequence"/>
</dbReference>
<dbReference type="EMBL" id="JBHTKX010000004">
    <property type="protein sequence ID" value="MFD1130728.1"/>
    <property type="molecule type" value="Genomic_DNA"/>
</dbReference>
<reference evidence="2" key="1">
    <citation type="journal article" date="2019" name="Int. J. Syst. Evol. Microbiol.">
        <title>The Global Catalogue of Microorganisms (GCM) 10K type strain sequencing project: providing services to taxonomists for standard genome sequencing and annotation.</title>
        <authorList>
            <consortium name="The Broad Institute Genomics Platform"/>
            <consortium name="The Broad Institute Genome Sequencing Center for Infectious Disease"/>
            <person name="Wu L."/>
            <person name="Ma J."/>
        </authorList>
    </citation>
    <scope>NUCLEOTIDE SEQUENCE [LARGE SCALE GENOMIC DNA]</scope>
    <source>
        <strain evidence="2">CCUG 53519</strain>
    </source>
</reference>
<dbReference type="RefSeq" id="WP_090727311.1">
    <property type="nucleotide sequence ID" value="NZ_JBHTKX010000004.1"/>
</dbReference>
<accession>A0ABW3PVL1</accession>
<sequence length="127" mass="14857">MLSIGLNSDDIKIVKDYALLPILLDVLEKDWELLCRSDIKTSELTRVMIERLQNAAMSDLTAARKLMREKNLKVYEYRKTNHGVELQYVSKGYHRKLSMLWGLIEAEIEQRSYNYLGFEIAEMGEQL</sequence>
<protein>
    <submittedName>
        <fullName evidence="1">Uncharacterized protein</fullName>
    </submittedName>
</protein>
<keyword evidence="2" id="KW-1185">Reference proteome</keyword>
<proteinExistence type="predicted"/>
<evidence type="ECO:0000313" key="2">
    <source>
        <dbReference type="Proteomes" id="UP001597169"/>
    </source>
</evidence>
<name>A0ABW3PVL1_9BACL</name>
<comment type="caution">
    <text evidence="1">The sequence shown here is derived from an EMBL/GenBank/DDBJ whole genome shotgun (WGS) entry which is preliminary data.</text>
</comment>
<gene>
    <name evidence="1" type="ORF">ACFQ3J_21525</name>
</gene>